<dbReference type="EMBL" id="JAVYJV010000008">
    <property type="protein sequence ID" value="KAK4365249.1"/>
    <property type="molecule type" value="Genomic_DNA"/>
</dbReference>
<dbReference type="PANTHER" id="PTHR15140:SF29">
    <property type="entry name" value="LATE BLIGHT RESISTANCE PROTEIN R1-A-LIKE"/>
    <property type="match status" value="1"/>
</dbReference>
<dbReference type="Proteomes" id="UP001291623">
    <property type="component" value="Unassembled WGS sequence"/>
</dbReference>
<accession>A0AAE1S6H3</accession>
<evidence type="ECO:0000313" key="1">
    <source>
        <dbReference type="EMBL" id="KAK4365249.1"/>
    </source>
</evidence>
<gene>
    <name evidence="1" type="ORF">RND71_016607</name>
</gene>
<comment type="caution">
    <text evidence="1">The sequence shown here is derived from an EMBL/GenBank/DDBJ whole genome shotgun (WGS) entry which is preliminary data.</text>
</comment>
<dbReference type="PANTHER" id="PTHR15140">
    <property type="entry name" value="TUBULIN-SPECIFIC CHAPERONE E"/>
    <property type="match status" value="1"/>
</dbReference>
<reference evidence="1" key="1">
    <citation type="submission" date="2023-12" db="EMBL/GenBank/DDBJ databases">
        <title>Genome assembly of Anisodus tanguticus.</title>
        <authorList>
            <person name="Wang Y.-J."/>
        </authorList>
    </citation>
    <scope>NUCLEOTIDE SEQUENCE</scope>
    <source>
        <strain evidence="1">KB-2021</strain>
        <tissue evidence="1">Leaf</tissue>
    </source>
</reference>
<proteinExistence type="predicted"/>
<organism evidence="1 2">
    <name type="scientific">Anisodus tanguticus</name>
    <dbReference type="NCBI Taxonomy" id="243964"/>
    <lineage>
        <taxon>Eukaryota</taxon>
        <taxon>Viridiplantae</taxon>
        <taxon>Streptophyta</taxon>
        <taxon>Embryophyta</taxon>
        <taxon>Tracheophyta</taxon>
        <taxon>Spermatophyta</taxon>
        <taxon>Magnoliopsida</taxon>
        <taxon>eudicotyledons</taxon>
        <taxon>Gunneridae</taxon>
        <taxon>Pentapetalae</taxon>
        <taxon>asterids</taxon>
        <taxon>lamiids</taxon>
        <taxon>Solanales</taxon>
        <taxon>Solanaceae</taxon>
        <taxon>Solanoideae</taxon>
        <taxon>Hyoscyameae</taxon>
        <taxon>Anisodus</taxon>
    </lineage>
</organism>
<protein>
    <submittedName>
        <fullName evidence="1">Uncharacterized protein</fullName>
    </submittedName>
</protein>
<evidence type="ECO:0000313" key="2">
    <source>
        <dbReference type="Proteomes" id="UP001291623"/>
    </source>
</evidence>
<name>A0AAE1S6H3_9SOLA</name>
<keyword evidence="2" id="KW-1185">Reference proteome</keyword>
<dbReference type="AlphaFoldDB" id="A0AAE1S6H3"/>
<sequence length="125" mass="13992">MDSKESSDMGFAGAVTHDSKIFSLEVLATERFGHSDRRANGDRFPWLERLFVKVCWYLDSIPQDFSEITTFEQIRISGCAQSIGNSAKQIQQDIVDNHTSSLELGLLSSISDEPYDELDDGQLAD</sequence>